<proteinExistence type="predicted"/>
<dbReference type="SUPFAM" id="SSF64307">
    <property type="entry name" value="SirA-like"/>
    <property type="match status" value="1"/>
</dbReference>
<dbReference type="AlphaFoldDB" id="A0A5B8VI03"/>
<accession>A0A5B8VI03</accession>
<feature type="domain" description="DUF2249" evidence="2">
    <location>
        <begin position="106"/>
        <end position="167"/>
    </location>
</feature>
<gene>
    <name evidence="3" type="ORF">FSB73_02225</name>
</gene>
<dbReference type="InterPro" id="IPR015077">
    <property type="entry name" value="DUF1858"/>
</dbReference>
<name>A0A5B8VI03_9BACT</name>
<dbReference type="KEGG" id="agi:FSB73_02225"/>
<keyword evidence="4" id="KW-1185">Reference proteome</keyword>
<reference evidence="3 4" key="1">
    <citation type="journal article" date="2017" name="Int. J. Syst. Evol. Microbiol.">
        <title>Arachidicoccus ginsenosidivorans sp. nov., with ginsenoside-converting activity isolated from ginseng cultivating soil.</title>
        <authorList>
            <person name="Siddiqi M.Z."/>
            <person name="Aslam Z."/>
            <person name="Im W.T."/>
        </authorList>
    </citation>
    <scope>NUCLEOTIDE SEQUENCE [LARGE SCALE GENOMIC DNA]</scope>
    <source>
        <strain evidence="3 4">Gsoil 809</strain>
    </source>
</reference>
<dbReference type="EMBL" id="CP042434">
    <property type="protein sequence ID" value="QEC70681.1"/>
    <property type="molecule type" value="Genomic_DNA"/>
</dbReference>
<protein>
    <submittedName>
        <fullName evidence="3">DUF2249 domain-containing protein</fullName>
    </submittedName>
</protein>
<feature type="domain" description="DUF2249" evidence="2">
    <location>
        <begin position="211"/>
        <end position="274"/>
    </location>
</feature>
<dbReference type="RefSeq" id="WP_146779943.1">
    <property type="nucleotide sequence ID" value="NZ_CP042434.1"/>
</dbReference>
<dbReference type="Gene3D" id="1.10.3910.10">
    <property type="entry name" value="SP0561-like"/>
    <property type="match status" value="1"/>
</dbReference>
<evidence type="ECO:0000313" key="4">
    <source>
        <dbReference type="Proteomes" id="UP000321291"/>
    </source>
</evidence>
<organism evidence="3 4">
    <name type="scientific">Arachidicoccus ginsenosidivorans</name>
    <dbReference type="NCBI Taxonomy" id="496057"/>
    <lineage>
        <taxon>Bacteria</taxon>
        <taxon>Pseudomonadati</taxon>
        <taxon>Bacteroidota</taxon>
        <taxon>Chitinophagia</taxon>
        <taxon>Chitinophagales</taxon>
        <taxon>Chitinophagaceae</taxon>
        <taxon>Arachidicoccus</taxon>
    </lineage>
</organism>
<dbReference type="InterPro" id="IPR038062">
    <property type="entry name" value="ScdA-like_N_sf"/>
</dbReference>
<dbReference type="InterPro" id="IPR036868">
    <property type="entry name" value="TusA-like_sf"/>
</dbReference>
<evidence type="ECO:0000313" key="3">
    <source>
        <dbReference type="EMBL" id="QEC70681.1"/>
    </source>
</evidence>
<dbReference type="InterPro" id="IPR018720">
    <property type="entry name" value="DUF2249"/>
</dbReference>
<dbReference type="SUPFAM" id="SSF140683">
    <property type="entry name" value="SP0561-like"/>
    <property type="match status" value="1"/>
</dbReference>
<dbReference type="Pfam" id="PF08984">
    <property type="entry name" value="DUF1858"/>
    <property type="match status" value="1"/>
</dbReference>
<dbReference type="Pfam" id="PF10006">
    <property type="entry name" value="DUF2249"/>
    <property type="match status" value="2"/>
</dbReference>
<evidence type="ECO:0000259" key="2">
    <source>
        <dbReference type="Pfam" id="PF10006"/>
    </source>
</evidence>
<dbReference type="Proteomes" id="UP000321291">
    <property type="component" value="Chromosome"/>
</dbReference>
<feature type="domain" description="DUF1858" evidence="1">
    <location>
        <begin position="3"/>
        <end position="62"/>
    </location>
</feature>
<sequence>MLINERTKIAALLKHHPDALEAIVPLSPDFKKLRNPVMRKLMAGRTTIAMASKIGGCTPEDFYKALVPLGFEVDQTTLATKNQGHQKNKSIPEYLHNIPQDKLINFDVRAMLDTGNDPLKSIQQKVKSLNPGEVLVIINNFEPVPLIKLLEKQGFQTYVDFIDQDTIKTYFYKTTKQDEKTAPTNVGDENLSTSEDWDTLVKKYEGNMVNIDVRHLEMPMPMMTILENLETMPTDKALYVQHKRIPVFLLTELKDRQFDYRIKEVQEGEVYLLIFKNI</sequence>
<evidence type="ECO:0000259" key="1">
    <source>
        <dbReference type="Pfam" id="PF08984"/>
    </source>
</evidence>
<dbReference type="OrthoDB" id="128918at2"/>